<evidence type="ECO:0000313" key="1">
    <source>
        <dbReference type="EMBL" id="CAF1919400.1"/>
    </source>
</evidence>
<dbReference type="AlphaFoldDB" id="A0A816KJT0"/>
<dbReference type="EMBL" id="HG994366">
    <property type="protein sequence ID" value="CAF1919400.1"/>
    <property type="molecule type" value="Genomic_DNA"/>
</dbReference>
<feature type="non-terminal residue" evidence="1">
    <location>
        <position position="37"/>
    </location>
</feature>
<feature type="non-terminal residue" evidence="1">
    <location>
        <position position="1"/>
    </location>
</feature>
<organism evidence="1">
    <name type="scientific">Brassica napus</name>
    <name type="common">Rape</name>
    <dbReference type="NCBI Taxonomy" id="3708"/>
    <lineage>
        <taxon>Eukaryota</taxon>
        <taxon>Viridiplantae</taxon>
        <taxon>Streptophyta</taxon>
        <taxon>Embryophyta</taxon>
        <taxon>Tracheophyta</taxon>
        <taxon>Spermatophyta</taxon>
        <taxon>Magnoliopsida</taxon>
        <taxon>eudicotyledons</taxon>
        <taxon>Gunneridae</taxon>
        <taxon>Pentapetalae</taxon>
        <taxon>rosids</taxon>
        <taxon>malvids</taxon>
        <taxon>Brassicales</taxon>
        <taxon>Brassicaceae</taxon>
        <taxon>Brassiceae</taxon>
        <taxon>Brassica</taxon>
    </lineage>
</organism>
<dbReference type="Proteomes" id="UP001295469">
    <property type="component" value="Chromosome C02"/>
</dbReference>
<accession>A0A816KJT0</accession>
<reference evidence="1" key="1">
    <citation type="submission" date="2021-01" db="EMBL/GenBank/DDBJ databases">
        <authorList>
            <consortium name="Genoscope - CEA"/>
            <person name="William W."/>
        </authorList>
    </citation>
    <scope>NUCLEOTIDE SEQUENCE</scope>
</reference>
<protein>
    <submittedName>
        <fullName evidence="1">(rape) hypothetical protein</fullName>
    </submittedName>
</protein>
<gene>
    <name evidence="1" type="ORF">DARMORV10_C02P46840.1</name>
</gene>
<name>A0A816KJT0_BRANA</name>
<proteinExistence type="predicted"/>
<sequence length="37" mass="4212">FAPANAFWDLIATGMFTSRKAYQSQIRNPTLRIIAKI</sequence>